<name>A0A7C8MB60_9PLEO</name>
<gene>
    <name evidence="2" type="ORF">BDV95DRAFT_605888</name>
</gene>
<dbReference type="SUPFAM" id="SSF52317">
    <property type="entry name" value="Class I glutamine amidotransferase-like"/>
    <property type="match status" value="1"/>
</dbReference>
<sequence>MVASSEWPEVDFLRNPDRTLRAGVILMGGETEVIDVMPIDLLHGISKKFLGDFKEVFGEENVEHGLDIEFHWVNETGKTAKLTSNIKIEPTDSFDTCPPLDIVLVGAHNSTHHTLTQAELAYLRKAYEESKAFITVCGGMMPALEAGILAGKTATAPLMLLDHLKQNTGTTWEAKRYVRDGKLWTSGALFNGVDLIRAFVLHVWGTGEKKKMVEFCLDFGSVPVRSVDY</sequence>
<dbReference type="PANTHER" id="PTHR43130">
    <property type="entry name" value="ARAC-FAMILY TRANSCRIPTIONAL REGULATOR"/>
    <property type="match status" value="1"/>
</dbReference>
<dbReference type="OrthoDB" id="543156at2759"/>
<keyword evidence="3" id="KW-1185">Reference proteome</keyword>
<evidence type="ECO:0000313" key="3">
    <source>
        <dbReference type="Proteomes" id="UP000481861"/>
    </source>
</evidence>
<reference evidence="2 3" key="1">
    <citation type="submission" date="2020-01" db="EMBL/GenBank/DDBJ databases">
        <authorList>
            <consortium name="DOE Joint Genome Institute"/>
            <person name="Haridas S."/>
            <person name="Albert R."/>
            <person name="Binder M."/>
            <person name="Bloem J."/>
            <person name="Labutti K."/>
            <person name="Salamov A."/>
            <person name="Andreopoulos B."/>
            <person name="Baker S.E."/>
            <person name="Barry K."/>
            <person name="Bills G."/>
            <person name="Bluhm B.H."/>
            <person name="Cannon C."/>
            <person name="Castanera R."/>
            <person name="Culley D.E."/>
            <person name="Daum C."/>
            <person name="Ezra D."/>
            <person name="Gonzalez J.B."/>
            <person name="Henrissat B."/>
            <person name="Kuo A."/>
            <person name="Liang C."/>
            <person name="Lipzen A."/>
            <person name="Lutzoni F."/>
            <person name="Magnuson J."/>
            <person name="Mondo S."/>
            <person name="Nolan M."/>
            <person name="Ohm R."/>
            <person name="Pangilinan J."/>
            <person name="Park H.-J.H."/>
            <person name="Ramirez L."/>
            <person name="Alfaro M."/>
            <person name="Sun H."/>
            <person name="Tritt A."/>
            <person name="Yoshinaga Y."/>
            <person name="Zwiers L.-H.L."/>
            <person name="Turgeon B.G."/>
            <person name="Goodwin S.B."/>
            <person name="Spatafora J.W."/>
            <person name="Crous P.W."/>
            <person name="Grigoriev I.V."/>
        </authorList>
    </citation>
    <scope>NUCLEOTIDE SEQUENCE [LARGE SCALE GENOMIC DNA]</scope>
    <source>
        <strain evidence="2 3">CBS 611.86</strain>
    </source>
</reference>
<dbReference type="EMBL" id="JAADJZ010000009">
    <property type="protein sequence ID" value="KAF2872255.1"/>
    <property type="molecule type" value="Genomic_DNA"/>
</dbReference>
<dbReference type="PANTHER" id="PTHR43130:SF7">
    <property type="entry name" value="DJ-1_PFPI DOMAIN-CONTAINING PROTEIN"/>
    <property type="match status" value="1"/>
</dbReference>
<dbReference type="InterPro" id="IPR052158">
    <property type="entry name" value="INH-QAR"/>
</dbReference>
<dbReference type="InterPro" id="IPR002818">
    <property type="entry name" value="DJ-1/PfpI"/>
</dbReference>
<dbReference type="AlphaFoldDB" id="A0A7C8MB60"/>
<comment type="caution">
    <text evidence="2">The sequence shown here is derived from an EMBL/GenBank/DDBJ whole genome shotgun (WGS) entry which is preliminary data.</text>
</comment>
<evidence type="ECO:0000259" key="1">
    <source>
        <dbReference type="Pfam" id="PF01965"/>
    </source>
</evidence>
<dbReference type="Gene3D" id="3.40.50.880">
    <property type="match status" value="1"/>
</dbReference>
<organism evidence="2 3">
    <name type="scientific">Massariosphaeria phaeospora</name>
    <dbReference type="NCBI Taxonomy" id="100035"/>
    <lineage>
        <taxon>Eukaryota</taxon>
        <taxon>Fungi</taxon>
        <taxon>Dikarya</taxon>
        <taxon>Ascomycota</taxon>
        <taxon>Pezizomycotina</taxon>
        <taxon>Dothideomycetes</taxon>
        <taxon>Pleosporomycetidae</taxon>
        <taxon>Pleosporales</taxon>
        <taxon>Pleosporales incertae sedis</taxon>
        <taxon>Massariosphaeria</taxon>
    </lineage>
</organism>
<feature type="domain" description="DJ-1/PfpI" evidence="1">
    <location>
        <begin position="66"/>
        <end position="198"/>
    </location>
</feature>
<protein>
    <submittedName>
        <fullName evidence="2">ThiJ/PfpI</fullName>
    </submittedName>
</protein>
<dbReference type="Proteomes" id="UP000481861">
    <property type="component" value="Unassembled WGS sequence"/>
</dbReference>
<dbReference type="Pfam" id="PF01965">
    <property type="entry name" value="DJ-1_PfpI"/>
    <property type="match status" value="1"/>
</dbReference>
<proteinExistence type="predicted"/>
<accession>A0A7C8MB60</accession>
<dbReference type="InterPro" id="IPR029062">
    <property type="entry name" value="Class_I_gatase-like"/>
</dbReference>
<evidence type="ECO:0000313" key="2">
    <source>
        <dbReference type="EMBL" id="KAF2872255.1"/>
    </source>
</evidence>